<evidence type="ECO:0000313" key="1">
    <source>
        <dbReference type="EMBL" id="RCX17085.1"/>
    </source>
</evidence>
<gene>
    <name evidence="1" type="ORF">DFP94_110147</name>
</gene>
<comment type="caution">
    <text evidence="1">The sequence shown here is derived from an EMBL/GenBank/DDBJ whole genome shotgun (WGS) entry which is preliminary data.</text>
</comment>
<dbReference type="AlphaFoldDB" id="A0A369B6Y4"/>
<dbReference type="EMBL" id="QPJW01000010">
    <property type="protein sequence ID" value="RCX17085.1"/>
    <property type="molecule type" value="Genomic_DNA"/>
</dbReference>
<reference evidence="1 2" key="1">
    <citation type="submission" date="2018-07" db="EMBL/GenBank/DDBJ databases">
        <title>Genomic Encyclopedia of Type Strains, Phase III (KMG-III): the genomes of soil and plant-associated and newly described type strains.</title>
        <authorList>
            <person name="Whitman W."/>
        </authorList>
    </citation>
    <scope>NUCLEOTIDE SEQUENCE [LARGE SCALE GENOMIC DNA]</scope>
    <source>
        <strain evidence="1 2">CECT 8333</strain>
    </source>
</reference>
<accession>A0A369B6Y4</accession>
<protein>
    <submittedName>
        <fullName evidence="1">Uncharacterized protein</fullName>
    </submittedName>
</protein>
<proteinExistence type="predicted"/>
<evidence type="ECO:0000313" key="2">
    <source>
        <dbReference type="Proteomes" id="UP000253090"/>
    </source>
</evidence>
<dbReference type="Proteomes" id="UP000253090">
    <property type="component" value="Unassembled WGS sequence"/>
</dbReference>
<organism evidence="1 2">
    <name type="scientific">Fontibacillus phaseoli</name>
    <dbReference type="NCBI Taxonomy" id="1416533"/>
    <lineage>
        <taxon>Bacteria</taxon>
        <taxon>Bacillati</taxon>
        <taxon>Bacillota</taxon>
        <taxon>Bacilli</taxon>
        <taxon>Bacillales</taxon>
        <taxon>Paenibacillaceae</taxon>
        <taxon>Fontibacillus</taxon>
    </lineage>
</organism>
<sequence length="37" mass="4213">MFNNFPAHVQSDRKQQNTVVTPAGFNGALLYRILSYN</sequence>
<keyword evidence="2" id="KW-1185">Reference proteome</keyword>
<name>A0A369B6Y4_9BACL</name>